<evidence type="ECO:0000313" key="5">
    <source>
        <dbReference type="Proteomes" id="UP000838763"/>
    </source>
</evidence>
<reference evidence="4" key="1">
    <citation type="submission" date="2022-11" db="EMBL/GenBank/DDBJ databases">
        <authorList>
            <person name="Scott C."/>
            <person name="Bruce N."/>
        </authorList>
    </citation>
    <scope>NUCLEOTIDE SEQUENCE</scope>
</reference>
<gene>
    <name evidence="4" type="ORF">PPNO1_LOCUS1404</name>
</gene>
<dbReference type="CDD" id="cd18966">
    <property type="entry name" value="chromodomain"/>
    <property type="match status" value="1"/>
</dbReference>
<dbReference type="InterPro" id="IPR016197">
    <property type="entry name" value="Chromo-like_dom_sf"/>
</dbReference>
<feature type="region of interest" description="Disordered" evidence="2">
    <location>
        <begin position="159"/>
        <end position="199"/>
    </location>
</feature>
<dbReference type="InterPro" id="IPR000953">
    <property type="entry name" value="Chromo/chromo_shadow_dom"/>
</dbReference>
<comment type="caution">
    <text evidence="4">The sequence shown here is derived from an EMBL/GenBank/DDBJ whole genome shotgun (WGS) entry which is preliminary data.</text>
</comment>
<dbReference type="PROSITE" id="PS50013">
    <property type="entry name" value="CHROMO_2"/>
    <property type="match status" value="1"/>
</dbReference>
<feature type="domain" description="Chromo" evidence="3">
    <location>
        <begin position="43"/>
        <end position="83"/>
    </location>
</feature>
<proteinExistence type="predicted"/>
<dbReference type="Gene3D" id="2.40.50.40">
    <property type="match status" value="1"/>
</dbReference>
<evidence type="ECO:0000259" key="3">
    <source>
        <dbReference type="PROSITE" id="PS50013"/>
    </source>
</evidence>
<feature type="region of interest" description="Disordered" evidence="2">
    <location>
        <begin position="1"/>
        <end position="35"/>
    </location>
</feature>
<evidence type="ECO:0000256" key="1">
    <source>
        <dbReference type="ARBA" id="ARBA00011353"/>
    </source>
</evidence>
<sequence>MEDGPGSKDGRRPRSLAEPAAALVEEGDSDTTLEEMEDGDMLWIVEAVLAEMPLDEDDDQPHYLVSWAGYELHDATWEPQEHLDPVTLQTWGKKKISIERGAEDAFDVRDWYQAKTQYLEDRLARAERRDIVRLARGLPTPSASTLRLREQVAELAALCSEDVTSGEENDQSDETSSDEPEDYDAQDDPRYFLDPARNGSGVPQELLGQAVALRRSKQSKPATERRKKTLQTVRQEDAGYTLSTESGPTTTLNKVISIGPNASTKVKVHLCNLISSSESWYRHLAETDHLPFTHMVSMADIQDQKLYLAHKILGASPARVGGEIILVQSIPAGNEGDSSSLQRIFPVGTAVLVTPSFLLMQPAAVCEFLEWHNSKFVKNRKTRFFKIVIAWDSTRFVQNLVSQSSWVIFYRPSYLPVSKKDTVDEVDLIIWDCFAELRVPLDQKLTVGILNEGQQELIQIVGKETAQKFPNSKLGTVWLGGPRLDCARHGFHPMDITLEFMGKAVINMDEEVPFSHEELRAKGFRRVKLDADQAEDARIPPAASAAGSSAVIFHSPRALAGQKLSFDCNSLFYQEARAKSGAMCGDDGSFDYEFQPTMQWYAGQAREGRGYAHMLVAPWQETLEAMGARGKADKSGMS</sequence>
<feature type="compositionally biased region" description="Basic and acidic residues" evidence="2">
    <location>
        <begin position="1"/>
        <end position="12"/>
    </location>
</feature>
<dbReference type="Proteomes" id="UP000838763">
    <property type="component" value="Unassembled WGS sequence"/>
</dbReference>
<feature type="compositionally biased region" description="Acidic residues" evidence="2">
    <location>
        <begin position="164"/>
        <end position="186"/>
    </location>
</feature>
<dbReference type="EMBL" id="CALLCH030000002">
    <property type="protein sequence ID" value="CAI4211627.1"/>
    <property type="molecule type" value="Genomic_DNA"/>
</dbReference>
<dbReference type="OrthoDB" id="436852at2759"/>
<evidence type="ECO:0000313" key="4">
    <source>
        <dbReference type="EMBL" id="CAI4211627.1"/>
    </source>
</evidence>
<dbReference type="GO" id="GO:0006338">
    <property type="term" value="P:chromatin remodeling"/>
    <property type="evidence" value="ECO:0007669"/>
    <property type="project" value="UniProtKB-ARBA"/>
</dbReference>
<evidence type="ECO:0000256" key="2">
    <source>
        <dbReference type="SAM" id="MobiDB-lite"/>
    </source>
</evidence>
<feature type="compositionally biased region" description="Acidic residues" evidence="2">
    <location>
        <begin position="25"/>
        <end position="35"/>
    </location>
</feature>
<name>A0A9P1GX55_9PEZI</name>
<dbReference type="InterPro" id="IPR023780">
    <property type="entry name" value="Chromo_domain"/>
</dbReference>
<dbReference type="SUPFAM" id="SSF54160">
    <property type="entry name" value="Chromo domain-like"/>
    <property type="match status" value="1"/>
</dbReference>
<protein>
    <recommendedName>
        <fullName evidence="3">Chromo domain-containing protein</fullName>
    </recommendedName>
</protein>
<accession>A0A9P1GX55</accession>
<feature type="region of interest" description="Disordered" evidence="2">
    <location>
        <begin position="213"/>
        <end position="246"/>
    </location>
</feature>
<comment type="subunit">
    <text evidence="1">Component of the NuA4 histone acetyltransferase complex.</text>
</comment>
<dbReference type="AlphaFoldDB" id="A0A9P1GX55"/>
<dbReference type="Pfam" id="PF00385">
    <property type="entry name" value="Chromo"/>
    <property type="match status" value="1"/>
</dbReference>
<keyword evidence="5" id="KW-1185">Reference proteome</keyword>
<organism evidence="4 5">
    <name type="scientific">Parascedosporium putredinis</name>
    <dbReference type="NCBI Taxonomy" id="1442378"/>
    <lineage>
        <taxon>Eukaryota</taxon>
        <taxon>Fungi</taxon>
        <taxon>Dikarya</taxon>
        <taxon>Ascomycota</taxon>
        <taxon>Pezizomycotina</taxon>
        <taxon>Sordariomycetes</taxon>
        <taxon>Hypocreomycetidae</taxon>
        <taxon>Microascales</taxon>
        <taxon>Microascaceae</taxon>
        <taxon>Parascedosporium</taxon>
    </lineage>
</organism>